<dbReference type="EMBL" id="JBHULE010000027">
    <property type="protein sequence ID" value="MFD2564861.1"/>
    <property type="molecule type" value="Genomic_DNA"/>
</dbReference>
<accession>A0ABW5LLY7</accession>
<evidence type="ECO:0008006" key="3">
    <source>
        <dbReference type="Google" id="ProtNLM"/>
    </source>
</evidence>
<gene>
    <name evidence="1" type="ORF">ACFSR1_19435</name>
</gene>
<name>A0ABW5LLY7_9FLAO</name>
<proteinExistence type="predicted"/>
<dbReference type="RefSeq" id="WP_378294718.1">
    <property type="nucleotide sequence ID" value="NZ_JBHULE010000027.1"/>
</dbReference>
<keyword evidence="2" id="KW-1185">Reference proteome</keyword>
<organism evidence="1 2">
    <name type="scientific">Aquimarina rubra</name>
    <dbReference type="NCBI Taxonomy" id="1920033"/>
    <lineage>
        <taxon>Bacteria</taxon>
        <taxon>Pseudomonadati</taxon>
        <taxon>Bacteroidota</taxon>
        <taxon>Flavobacteriia</taxon>
        <taxon>Flavobacteriales</taxon>
        <taxon>Flavobacteriaceae</taxon>
        <taxon>Aquimarina</taxon>
    </lineage>
</organism>
<reference evidence="2" key="1">
    <citation type="journal article" date="2019" name="Int. J. Syst. Evol. Microbiol.">
        <title>The Global Catalogue of Microorganisms (GCM) 10K type strain sequencing project: providing services to taxonomists for standard genome sequencing and annotation.</title>
        <authorList>
            <consortium name="The Broad Institute Genomics Platform"/>
            <consortium name="The Broad Institute Genome Sequencing Center for Infectious Disease"/>
            <person name="Wu L."/>
            <person name="Ma J."/>
        </authorList>
    </citation>
    <scope>NUCLEOTIDE SEQUENCE [LARGE SCALE GENOMIC DNA]</scope>
    <source>
        <strain evidence="2">KCTC 52274</strain>
    </source>
</reference>
<comment type="caution">
    <text evidence="1">The sequence shown here is derived from an EMBL/GenBank/DDBJ whole genome shotgun (WGS) entry which is preliminary data.</text>
</comment>
<evidence type="ECO:0000313" key="2">
    <source>
        <dbReference type="Proteomes" id="UP001597319"/>
    </source>
</evidence>
<sequence length="64" mass="7154">MKKILNLKGIQKLTKEDQQQIKGSSIPRRYVYCGAPGMCCMAFLGGPEYCDFGYCQPNGTCIWA</sequence>
<evidence type="ECO:0000313" key="1">
    <source>
        <dbReference type="EMBL" id="MFD2564861.1"/>
    </source>
</evidence>
<protein>
    <recommendedName>
        <fullName evidence="3">Bacteriocin</fullName>
    </recommendedName>
</protein>
<dbReference type="Proteomes" id="UP001597319">
    <property type="component" value="Unassembled WGS sequence"/>
</dbReference>